<dbReference type="EMBL" id="JABANP010000229">
    <property type="protein sequence ID" value="KAF4686235.1"/>
    <property type="molecule type" value="Genomic_DNA"/>
</dbReference>
<name>A0A7J6NR02_PEROL</name>
<sequence>MIGRSRASRSAARVMSGHSELLRSYTYRPDAPPDTKCVICDCEDTIAHMLIDCDDPRRRDFRPAWVNRDKSLAQFVASKERCEELIHYCKRMERWTLNINNSNNNYYNHDDHNYDDHNYYHNHDYYNHDDHNYDDHNYHDYDGHNFYDHDYYDHDDHDYYNHDLKLVDFP</sequence>
<organism evidence="1 2">
    <name type="scientific">Perkinsus olseni</name>
    <name type="common">Perkinsus atlanticus</name>
    <dbReference type="NCBI Taxonomy" id="32597"/>
    <lineage>
        <taxon>Eukaryota</taxon>
        <taxon>Sar</taxon>
        <taxon>Alveolata</taxon>
        <taxon>Perkinsozoa</taxon>
        <taxon>Perkinsea</taxon>
        <taxon>Perkinsida</taxon>
        <taxon>Perkinsidae</taxon>
        <taxon>Perkinsus</taxon>
    </lineage>
</organism>
<reference evidence="1 2" key="1">
    <citation type="submission" date="2020-04" db="EMBL/GenBank/DDBJ databases">
        <title>Perkinsus olseni comparative genomics.</title>
        <authorList>
            <person name="Bogema D.R."/>
        </authorList>
    </citation>
    <scope>NUCLEOTIDE SEQUENCE [LARGE SCALE GENOMIC DNA]</scope>
    <source>
        <strain evidence="1">00978-12</strain>
    </source>
</reference>
<proteinExistence type="predicted"/>
<accession>A0A7J6NR02</accession>
<dbReference type="Proteomes" id="UP000541610">
    <property type="component" value="Unassembled WGS sequence"/>
</dbReference>
<protein>
    <submittedName>
        <fullName evidence="1">Uncharacterized protein</fullName>
    </submittedName>
</protein>
<dbReference type="AlphaFoldDB" id="A0A7J6NR02"/>
<comment type="caution">
    <text evidence="1">The sequence shown here is derived from an EMBL/GenBank/DDBJ whole genome shotgun (WGS) entry which is preliminary data.</text>
</comment>
<evidence type="ECO:0000313" key="1">
    <source>
        <dbReference type="EMBL" id="KAF4686235.1"/>
    </source>
</evidence>
<evidence type="ECO:0000313" key="2">
    <source>
        <dbReference type="Proteomes" id="UP000541610"/>
    </source>
</evidence>
<gene>
    <name evidence="1" type="ORF">FOZ60_005474</name>
</gene>